<dbReference type="EMBL" id="JYDR01002208">
    <property type="protein sequence ID" value="KRY62486.1"/>
    <property type="molecule type" value="Genomic_DNA"/>
</dbReference>
<dbReference type="EMBL" id="JYDV01002868">
    <property type="protein sequence ID" value="KRY97156.1"/>
    <property type="molecule type" value="Genomic_DNA"/>
</dbReference>
<dbReference type="Proteomes" id="UP000054632">
    <property type="component" value="Unassembled WGS sequence"/>
</dbReference>
<evidence type="ECO:0000313" key="2">
    <source>
        <dbReference type="EMBL" id="KRY97156.1"/>
    </source>
</evidence>
<protein>
    <submittedName>
        <fullName evidence="1">Uncharacterized protein</fullName>
    </submittedName>
</protein>
<evidence type="ECO:0000313" key="1">
    <source>
        <dbReference type="EMBL" id="KRY62486.1"/>
    </source>
</evidence>
<name>A0A0V1DM94_TRIPS</name>
<reference evidence="3 4" key="1">
    <citation type="submission" date="2015-01" db="EMBL/GenBank/DDBJ databases">
        <title>Evolution of Trichinella species and genotypes.</title>
        <authorList>
            <person name="Korhonen P.K."/>
            <person name="Edoardo P."/>
            <person name="Giuseppe L.R."/>
            <person name="Gasser R.B."/>
        </authorList>
    </citation>
    <scope>NUCLEOTIDE SEQUENCE [LARGE SCALE GENOMIC DNA]</scope>
    <source>
        <strain evidence="1">ISS13</strain>
        <strain evidence="2">ISS176</strain>
    </source>
</reference>
<accession>A0A0V1DM94</accession>
<comment type="caution">
    <text evidence="1">The sequence shown here is derived from an EMBL/GenBank/DDBJ whole genome shotgun (WGS) entry which is preliminary data.</text>
</comment>
<dbReference type="Proteomes" id="UP000054826">
    <property type="component" value="Unassembled WGS sequence"/>
</dbReference>
<organism evidence="1 3">
    <name type="scientific">Trichinella pseudospiralis</name>
    <name type="common">Parasitic roundworm</name>
    <dbReference type="NCBI Taxonomy" id="6337"/>
    <lineage>
        <taxon>Eukaryota</taxon>
        <taxon>Metazoa</taxon>
        <taxon>Ecdysozoa</taxon>
        <taxon>Nematoda</taxon>
        <taxon>Enoplea</taxon>
        <taxon>Dorylaimia</taxon>
        <taxon>Trichinellida</taxon>
        <taxon>Trichinellidae</taxon>
        <taxon>Trichinella</taxon>
    </lineage>
</organism>
<evidence type="ECO:0000313" key="4">
    <source>
        <dbReference type="Proteomes" id="UP000054826"/>
    </source>
</evidence>
<gene>
    <name evidence="1" type="ORF">T4A_6260</name>
    <name evidence="2" type="ORF">T4C_11423</name>
</gene>
<proteinExistence type="predicted"/>
<evidence type="ECO:0000313" key="3">
    <source>
        <dbReference type="Proteomes" id="UP000054632"/>
    </source>
</evidence>
<sequence length="38" mass="4613">MGTSLSIVRKFRKFREFVIFSKVDKMDINRFGIKFQIE</sequence>
<dbReference type="AlphaFoldDB" id="A0A0V1DM94"/>